<dbReference type="GO" id="GO:0008237">
    <property type="term" value="F:metallopeptidase activity"/>
    <property type="evidence" value="ECO:0007669"/>
    <property type="project" value="InterPro"/>
</dbReference>
<dbReference type="AlphaFoldDB" id="A0A0A2ELI1"/>
<gene>
    <name evidence="1" type="ORF">HQ35_09980</name>
</gene>
<sequence length="393" mass="44298">MINKTIWSLSLGFLLLSTFSCKSQSEDLKVERASTDLITRIQLSPNGPVLLRDGKAQLSFYVRGYYSKDGDETNERVFQPDRIPLDKIKIESSDGQTFFANELYTTTSTSEQITFKASFGKVEAAPVTITLKDAPTEDLPKIKVPVVIKALYGPKEAHYTTALNEKLVEQVLERTNKVFSNQFFNAPSSRDSGMEFYLHSFDKVELSETQAQDLSGYIKKEQMEDVDKYLTVWIIAGRISGQVRPAYTLGDPKDIPGLNLQKVDSADEIKDDIEPVNAGIVISYTDFYQSISGAMEGRFEHQVGRFYGLLSTATSTAGGGEDVDYCPDTYTHMKGKIKRLKSTPQQKGKQPFLYYSYNIMDDYSSCFTISVDQVERMRKVIKDCPYRQQGLNN</sequence>
<dbReference type="STRING" id="36874.HQ34_07990"/>
<proteinExistence type="predicted"/>
<protein>
    <submittedName>
        <fullName evidence="1">Uncharacterized protein</fullName>
    </submittedName>
</protein>
<organism evidence="1 2">
    <name type="scientific">Porphyromonas cangingivalis</name>
    <dbReference type="NCBI Taxonomy" id="36874"/>
    <lineage>
        <taxon>Bacteria</taxon>
        <taxon>Pseudomonadati</taxon>
        <taxon>Bacteroidota</taxon>
        <taxon>Bacteroidia</taxon>
        <taxon>Bacteroidales</taxon>
        <taxon>Porphyromonadaceae</taxon>
        <taxon>Porphyromonas</taxon>
    </lineage>
</organism>
<dbReference type="Gene3D" id="3.40.390.10">
    <property type="entry name" value="Collagenase (Catalytic Domain)"/>
    <property type="match status" value="1"/>
</dbReference>
<evidence type="ECO:0000313" key="2">
    <source>
        <dbReference type="Proteomes" id="UP000030125"/>
    </source>
</evidence>
<reference evidence="1 2" key="1">
    <citation type="submission" date="2014-08" db="EMBL/GenBank/DDBJ databases">
        <title>Porphyromonas cangingivalis strain:COT-109_OH1386 Genome sequencing.</title>
        <authorList>
            <person name="Wallis C."/>
            <person name="Deusch O."/>
            <person name="O'Flynn C."/>
            <person name="Davis I."/>
            <person name="Jospin G."/>
            <person name="Darling A.E."/>
            <person name="Coil D.A."/>
            <person name="Alexiev A."/>
            <person name="Horsfall A."/>
            <person name="Kirkwood N."/>
            <person name="Harris S."/>
            <person name="Eisen J.A."/>
        </authorList>
    </citation>
    <scope>NUCLEOTIDE SEQUENCE [LARGE SCALE GENOMIC DNA]</scope>
    <source>
        <strain evidence="2">COT-109 OH1386</strain>
    </source>
</reference>
<dbReference type="Proteomes" id="UP000030125">
    <property type="component" value="Unassembled WGS sequence"/>
</dbReference>
<evidence type="ECO:0000313" key="1">
    <source>
        <dbReference type="EMBL" id="KGN78532.1"/>
    </source>
</evidence>
<keyword evidence="2" id="KW-1185">Reference proteome</keyword>
<accession>A0A0A2ELI1</accession>
<dbReference type="InterPro" id="IPR024079">
    <property type="entry name" value="MetalloPept_cat_dom_sf"/>
</dbReference>
<name>A0A0A2ELI1_PORCN</name>
<comment type="caution">
    <text evidence="1">The sequence shown here is derived from an EMBL/GenBank/DDBJ whole genome shotgun (WGS) entry which is preliminary data.</text>
</comment>
<dbReference type="PROSITE" id="PS51257">
    <property type="entry name" value="PROKAR_LIPOPROTEIN"/>
    <property type="match status" value="1"/>
</dbReference>
<dbReference type="EMBL" id="JQJD01000060">
    <property type="protein sequence ID" value="KGN78532.1"/>
    <property type="molecule type" value="Genomic_DNA"/>
</dbReference>